<feature type="domain" description="Thiamine pyrophosphate enzyme central" evidence="1">
    <location>
        <begin position="1"/>
        <end position="58"/>
    </location>
</feature>
<dbReference type="InterPro" id="IPR029035">
    <property type="entry name" value="DHS-like_NAD/FAD-binding_dom"/>
</dbReference>
<dbReference type="GO" id="GO:0000287">
    <property type="term" value="F:magnesium ion binding"/>
    <property type="evidence" value="ECO:0007669"/>
    <property type="project" value="InterPro"/>
</dbReference>
<evidence type="ECO:0000259" key="1">
    <source>
        <dbReference type="Pfam" id="PF00205"/>
    </source>
</evidence>
<name>A0A8J7YRK4_9ARCH</name>
<reference evidence="2" key="1">
    <citation type="submission" date="2021-04" db="EMBL/GenBank/DDBJ databases">
        <title>Genomic insights into ecological role and evolution of a novel Thermoplasmata order Candidatus Sysuiplasmatales.</title>
        <authorList>
            <person name="Yuan Y."/>
        </authorList>
    </citation>
    <scope>NUCLEOTIDE SEQUENCE</scope>
    <source>
        <strain evidence="3">TUT19-bin139</strain>
        <strain evidence="2">YP2-bin.285</strain>
    </source>
</reference>
<comment type="caution">
    <text evidence="2">The sequence shown here is derived from an EMBL/GenBank/DDBJ whole genome shotgun (WGS) entry which is preliminary data.</text>
</comment>
<dbReference type="GO" id="GO:0030976">
    <property type="term" value="F:thiamine pyrophosphate binding"/>
    <property type="evidence" value="ECO:0007669"/>
    <property type="project" value="InterPro"/>
</dbReference>
<dbReference type="EMBL" id="JAGVSJ010000036">
    <property type="protein sequence ID" value="MBX8632571.1"/>
    <property type="molecule type" value="Genomic_DNA"/>
</dbReference>
<dbReference type="Proteomes" id="UP000750197">
    <property type="component" value="Unassembled WGS sequence"/>
</dbReference>
<evidence type="ECO:0000313" key="2">
    <source>
        <dbReference type="EMBL" id="MBX8632571.1"/>
    </source>
</evidence>
<gene>
    <name evidence="2" type="ORF">J9259_08690</name>
    <name evidence="3" type="ORF">KIY12_06305</name>
</gene>
<dbReference type="AlphaFoldDB" id="A0A8J7YRK4"/>
<dbReference type="Pfam" id="PF00205">
    <property type="entry name" value="TPP_enzyme_M"/>
    <property type="match status" value="1"/>
</dbReference>
<evidence type="ECO:0000313" key="4">
    <source>
        <dbReference type="Proteomes" id="UP000716004"/>
    </source>
</evidence>
<dbReference type="InterPro" id="IPR012000">
    <property type="entry name" value="Thiamin_PyroP_enz_cen_dom"/>
</dbReference>
<proteinExistence type="predicted"/>
<organism evidence="2 4">
    <name type="scientific">Candidatus Sysuiplasma superficiale</name>
    <dbReference type="NCBI Taxonomy" id="2823368"/>
    <lineage>
        <taxon>Archaea</taxon>
        <taxon>Methanobacteriati</taxon>
        <taxon>Thermoplasmatota</taxon>
        <taxon>Thermoplasmata</taxon>
        <taxon>Candidatus Sysuiplasmatales</taxon>
        <taxon>Candidatus Sysuiplasmataceae</taxon>
        <taxon>Candidatus Sysuiplasma</taxon>
    </lineage>
</organism>
<evidence type="ECO:0000313" key="3">
    <source>
        <dbReference type="EMBL" id="MBX8644314.1"/>
    </source>
</evidence>
<protein>
    <recommendedName>
        <fullName evidence="1">Thiamine pyrophosphate enzyme central domain-containing protein</fullName>
    </recommendedName>
</protein>
<dbReference type="SUPFAM" id="SSF52467">
    <property type="entry name" value="DHS-like NAD/FAD-binding domain"/>
    <property type="match status" value="1"/>
</dbReference>
<dbReference type="Gene3D" id="3.40.50.1220">
    <property type="entry name" value="TPP-binding domain"/>
    <property type="match status" value="1"/>
</dbReference>
<dbReference type="EMBL" id="JAHEAC010000053">
    <property type="protein sequence ID" value="MBX8644314.1"/>
    <property type="molecule type" value="Genomic_DNA"/>
</dbReference>
<sequence>MILEGSGTRGGRYEHIELSEKLAFPVSVTLQGHRCIPDDHNCLGGLGLIGTKPIQEAM</sequence>
<accession>A0A8J7YRK4</accession>
<dbReference type="Proteomes" id="UP000716004">
    <property type="component" value="Unassembled WGS sequence"/>
</dbReference>